<name>W6VB28_ECHGR</name>
<dbReference type="OrthoDB" id="10253408at2759"/>
<dbReference type="InterPro" id="IPR013128">
    <property type="entry name" value="Peptidase_C1A"/>
</dbReference>
<dbReference type="CDD" id="cd02248">
    <property type="entry name" value="Peptidase_C1A"/>
    <property type="match status" value="1"/>
</dbReference>
<keyword evidence="5" id="KW-0865">Zymogen</keyword>
<dbReference type="OMA" id="VYYDEEC"/>
<dbReference type="GeneID" id="36336802"/>
<dbReference type="CTD" id="36336802"/>
<dbReference type="InterPro" id="IPR025661">
    <property type="entry name" value="Pept_asp_AS"/>
</dbReference>
<keyword evidence="4" id="KW-0788">Thiol protease</keyword>
<dbReference type="Pfam" id="PF00112">
    <property type="entry name" value="Peptidase_C1"/>
    <property type="match status" value="1"/>
</dbReference>
<feature type="domain" description="Peptidase C1A papain C-terminal" evidence="7">
    <location>
        <begin position="147"/>
        <end position="367"/>
    </location>
</feature>
<dbReference type="KEGG" id="egl:EGR_01087"/>
<protein>
    <submittedName>
        <fullName evidence="8">Cathepsin L</fullName>
    </submittedName>
</protein>
<dbReference type="AlphaFoldDB" id="W6VB28"/>
<comment type="caution">
    <text evidence="8">The sequence shown here is derived from an EMBL/GenBank/DDBJ whole genome shotgun (WGS) entry which is preliminary data.</text>
</comment>
<evidence type="ECO:0000256" key="4">
    <source>
        <dbReference type="ARBA" id="ARBA00022807"/>
    </source>
</evidence>
<dbReference type="MEROPS" id="C01.152"/>
<keyword evidence="9" id="KW-1185">Reference proteome</keyword>
<evidence type="ECO:0000313" key="9">
    <source>
        <dbReference type="Proteomes" id="UP000019149"/>
    </source>
</evidence>
<dbReference type="Proteomes" id="UP000019149">
    <property type="component" value="Unassembled WGS sequence"/>
</dbReference>
<dbReference type="Gene3D" id="3.90.70.10">
    <property type="entry name" value="Cysteine proteinases"/>
    <property type="match status" value="1"/>
</dbReference>
<dbReference type="GO" id="GO:0006508">
    <property type="term" value="P:proteolysis"/>
    <property type="evidence" value="ECO:0007669"/>
    <property type="project" value="UniProtKB-KW"/>
</dbReference>
<dbReference type="PROSITE" id="PS00639">
    <property type="entry name" value="THIOL_PROTEASE_HIS"/>
    <property type="match status" value="1"/>
</dbReference>
<evidence type="ECO:0000313" key="8">
    <source>
        <dbReference type="EMBL" id="EUB63959.1"/>
    </source>
</evidence>
<keyword evidence="6" id="KW-1015">Disulfide bond</keyword>
<evidence type="ECO:0000256" key="1">
    <source>
        <dbReference type="ARBA" id="ARBA00008455"/>
    </source>
</evidence>
<dbReference type="PROSITE" id="PS00640">
    <property type="entry name" value="THIOL_PROTEASE_ASN"/>
    <property type="match status" value="1"/>
</dbReference>
<evidence type="ECO:0000256" key="5">
    <source>
        <dbReference type="ARBA" id="ARBA00023145"/>
    </source>
</evidence>
<dbReference type="PANTHER" id="PTHR12411">
    <property type="entry name" value="CYSTEINE PROTEASE FAMILY C1-RELATED"/>
    <property type="match status" value="1"/>
</dbReference>
<evidence type="ECO:0000256" key="2">
    <source>
        <dbReference type="ARBA" id="ARBA00022670"/>
    </source>
</evidence>
<dbReference type="PRINTS" id="PR00705">
    <property type="entry name" value="PAPAIN"/>
</dbReference>
<dbReference type="InterPro" id="IPR013201">
    <property type="entry name" value="Prot_inhib_I29"/>
</dbReference>
<dbReference type="Pfam" id="PF08246">
    <property type="entry name" value="Inhibitor_I29"/>
    <property type="match status" value="1"/>
</dbReference>
<evidence type="ECO:0000259" key="7">
    <source>
        <dbReference type="SMART" id="SM00645"/>
    </source>
</evidence>
<dbReference type="SUPFAM" id="SSF54001">
    <property type="entry name" value="Cysteine proteinases"/>
    <property type="match status" value="1"/>
</dbReference>
<dbReference type="InterPro" id="IPR000668">
    <property type="entry name" value="Peptidase_C1A_C"/>
</dbReference>
<dbReference type="SMART" id="SM00645">
    <property type="entry name" value="Pept_C1"/>
    <property type="match status" value="1"/>
</dbReference>
<gene>
    <name evidence="8" type="ORF">EGR_01087</name>
</gene>
<dbReference type="InterPro" id="IPR025660">
    <property type="entry name" value="Pept_his_AS"/>
</dbReference>
<dbReference type="STRING" id="6210.W6VB28"/>
<dbReference type="InterPro" id="IPR039417">
    <property type="entry name" value="Peptidase_C1A_papain-like"/>
</dbReference>
<dbReference type="PROSITE" id="PS00139">
    <property type="entry name" value="THIOL_PROTEASE_CYS"/>
    <property type="match status" value="1"/>
</dbReference>
<dbReference type="InterPro" id="IPR038765">
    <property type="entry name" value="Papain-like_cys_pep_sf"/>
</dbReference>
<keyword evidence="2" id="KW-0645">Protease</keyword>
<keyword evidence="3" id="KW-0378">Hydrolase</keyword>
<evidence type="ECO:0000256" key="6">
    <source>
        <dbReference type="ARBA" id="ARBA00023157"/>
    </source>
</evidence>
<dbReference type="EMBL" id="APAU02000004">
    <property type="protein sequence ID" value="EUB63959.1"/>
    <property type="molecule type" value="Genomic_DNA"/>
</dbReference>
<dbReference type="InterPro" id="IPR000169">
    <property type="entry name" value="Pept_cys_AS"/>
</dbReference>
<organism evidence="8 9">
    <name type="scientific">Echinococcus granulosus</name>
    <name type="common">Hydatid tapeworm</name>
    <dbReference type="NCBI Taxonomy" id="6210"/>
    <lineage>
        <taxon>Eukaryota</taxon>
        <taxon>Metazoa</taxon>
        <taxon>Spiralia</taxon>
        <taxon>Lophotrochozoa</taxon>
        <taxon>Platyhelminthes</taxon>
        <taxon>Cestoda</taxon>
        <taxon>Eucestoda</taxon>
        <taxon>Cyclophyllidea</taxon>
        <taxon>Taeniidae</taxon>
        <taxon>Echinococcus</taxon>
        <taxon>Echinococcus granulosus group</taxon>
    </lineage>
</organism>
<accession>W6VB28</accession>
<comment type="similarity">
    <text evidence="1">Belongs to the peptidase C1 family.</text>
</comment>
<proteinExistence type="inferred from homology"/>
<dbReference type="RefSeq" id="XP_024355155.1">
    <property type="nucleotide sequence ID" value="XM_024490336.1"/>
</dbReference>
<evidence type="ECO:0000256" key="3">
    <source>
        <dbReference type="ARBA" id="ARBA00022801"/>
    </source>
</evidence>
<dbReference type="FunFam" id="3.90.70.10:FF:000039">
    <property type="entry name" value="Cysteine proteinase 2, putative"/>
    <property type="match status" value="1"/>
</dbReference>
<sequence>MVMLLINRMASHHMCEAFLIMRLLLPVTLFIGLCLARPNIIEWSQLYSPVENLSHDKAMTLKYLWQMFLREYKHVPSFLSFQNFESNVVKIWEHLVKPSSFSMGINKFSALSPSQYRKYLGYRPSVDKLNLTIPRHVYRKLTRYAPLPKHVDWRLKGRVTGVKDQGHCGSCWAFSAIGAIEGQYQRASGNLVSLSEQQLVDCSSSFGNMGCNGGLMDNAFNYVKEAGGVDREEDYPYVSGVTEKPDNCSFKANISVAKVTGLVDVMSGNDEELMEALAFNGPISVAINAGLTSFMMYHEGIYDDPKCKGGVEDLNHGVLLVGYGEQNGIPYWLIKNSWGTDWGEHGYVRIKRAGNMCGVATAASYPLI</sequence>
<reference evidence="8 9" key="1">
    <citation type="journal article" date="2013" name="Nat. Genet.">
        <title>The genome of the hydatid tapeworm Echinococcus granulosus.</title>
        <authorList>
            <person name="Zheng H."/>
            <person name="Zhang W."/>
            <person name="Zhang L."/>
            <person name="Zhang Z."/>
            <person name="Li J."/>
            <person name="Lu G."/>
            <person name="Zhu Y."/>
            <person name="Wang Y."/>
            <person name="Huang Y."/>
            <person name="Liu J."/>
            <person name="Kang H."/>
            <person name="Chen J."/>
            <person name="Wang L."/>
            <person name="Chen A."/>
            <person name="Yu S."/>
            <person name="Gao Z."/>
            <person name="Jin L."/>
            <person name="Gu W."/>
            <person name="Wang Z."/>
            <person name="Zhao L."/>
            <person name="Shi B."/>
            <person name="Wen H."/>
            <person name="Lin R."/>
            <person name="Jones M.K."/>
            <person name="Brejova B."/>
            <person name="Vinar T."/>
            <person name="Zhao G."/>
            <person name="McManus D.P."/>
            <person name="Chen Z."/>
            <person name="Zhou Y."/>
            <person name="Wang S."/>
        </authorList>
    </citation>
    <scope>NUCLEOTIDE SEQUENCE [LARGE SCALE GENOMIC DNA]</scope>
</reference>
<dbReference type="GO" id="GO:0008234">
    <property type="term" value="F:cysteine-type peptidase activity"/>
    <property type="evidence" value="ECO:0007669"/>
    <property type="project" value="UniProtKB-KW"/>
</dbReference>